<gene>
    <name evidence="4" type="ORF">EDM56_28730</name>
</gene>
<reference evidence="4 5" key="1">
    <citation type="submission" date="2018-10" db="EMBL/GenBank/DDBJ databases">
        <title>Phylogenomics of Brevibacillus.</title>
        <authorList>
            <person name="Dunlap C."/>
        </authorList>
    </citation>
    <scope>NUCLEOTIDE SEQUENCE [LARGE SCALE GENOMIC DNA]</scope>
    <source>
        <strain evidence="4 5">JCM 15716</strain>
    </source>
</reference>
<feature type="domain" description="Transcriptional regulator SgrR N-terminal HTH" evidence="3">
    <location>
        <begin position="14"/>
        <end position="103"/>
    </location>
</feature>
<dbReference type="Proteomes" id="UP000271031">
    <property type="component" value="Unassembled WGS sequence"/>
</dbReference>
<dbReference type="Gene3D" id="3.40.190.10">
    <property type="entry name" value="Periplasmic binding protein-like II"/>
    <property type="match status" value="1"/>
</dbReference>
<sequence length="608" mass="70014">MQTVLHFLELHHCLRHHEINTPIKITVEKLAGVWHCTPRYVKAMIRKLCELGWIEWQAGVGRGNHSVLTLCIDSDGILQDEVKERMERGDVKDAMELMSRFGGASVKEHVMSWLSEGMGFTTKTVSDRLQDTLRLPVYRTILTLDPAQLYYSFDSHIAAQIFNTLVEYDKATRTITPCLAHAWESQQQAREWIFHLRKGIMFHHGRELTARDVVFSLDRFRQNPALSQSGWLFQGIEELEAIDHVTVRIRLRESDYLFLHALSTVYASILPEEVVRQQADEFASNPVGTGPFRLVRFNEGVCILEAFPLHFRGRPHLDRVEILIFPDMEEGCLKEPDWTSVMASDGDTTGQQQEPDISAETDWCDIETLYSCCSLLVFNQWKTGPQNHPKFRQALNLMLDRQQLVADLRSDMRIPASGFHSQLPNQVDQAKASPEEIKALLEESGYGGEIVHMTSNSFHEAEAAWIKDRCASYGVNLEVVIENIIPGVNDQSVEMQFDCRLFGYIFNHDEITELELYVQPNYLLAAFDEYFAAFVKETVQAIRREPDASERQRKFDMLEEQIKESNSILILLHKKSNTCFHKSVRGVTLNAFGWLDFYKIWFQRYSNG</sequence>
<accession>A0A3M8CXD9</accession>
<dbReference type="GO" id="GO:0003677">
    <property type="term" value="F:DNA binding"/>
    <property type="evidence" value="ECO:0007669"/>
    <property type="project" value="UniProtKB-KW"/>
</dbReference>
<comment type="caution">
    <text evidence="4">The sequence shown here is derived from an EMBL/GenBank/DDBJ whole genome shotgun (WGS) entry which is preliminary data.</text>
</comment>
<dbReference type="InterPro" id="IPR000914">
    <property type="entry name" value="SBP_5_dom"/>
</dbReference>
<evidence type="ECO:0000259" key="2">
    <source>
        <dbReference type="Pfam" id="PF00496"/>
    </source>
</evidence>
<evidence type="ECO:0000313" key="5">
    <source>
        <dbReference type="Proteomes" id="UP000271031"/>
    </source>
</evidence>
<dbReference type="SUPFAM" id="SSF53850">
    <property type="entry name" value="Periplasmic binding protein-like II"/>
    <property type="match status" value="1"/>
</dbReference>
<dbReference type="OrthoDB" id="5894719at2"/>
<name>A0A3M8CXD9_9BACL</name>
<dbReference type="AlphaFoldDB" id="A0A3M8CXD9"/>
<dbReference type="PANTHER" id="PTHR30290:SF72">
    <property type="entry name" value="HTH-TYPE TRANSCRIPTIONAL REGULATOR SGRR"/>
    <property type="match status" value="1"/>
</dbReference>
<dbReference type="Gene3D" id="3.10.105.10">
    <property type="entry name" value="Dipeptide-binding Protein, Domain 3"/>
    <property type="match status" value="1"/>
</dbReference>
<dbReference type="GO" id="GO:0015833">
    <property type="term" value="P:peptide transport"/>
    <property type="evidence" value="ECO:0007669"/>
    <property type="project" value="TreeGrafter"/>
</dbReference>
<dbReference type="InterPro" id="IPR039424">
    <property type="entry name" value="SBP_5"/>
</dbReference>
<evidence type="ECO:0000313" key="4">
    <source>
        <dbReference type="EMBL" id="RNB79515.1"/>
    </source>
</evidence>
<dbReference type="InterPro" id="IPR025370">
    <property type="entry name" value="SgrR_HTH_N"/>
</dbReference>
<keyword evidence="5" id="KW-1185">Reference proteome</keyword>
<protein>
    <submittedName>
        <fullName evidence="4">SgrR family transcriptional regulator</fullName>
    </submittedName>
</protein>
<keyword evidence="1" id="KW-0238">DNA-binding</keyword>
<organism evidence="4 5">
    <name type="scientific">Brevibacillus fluminis</name>
    <dbReference type="NCBI Taxonomy" id="511487"/>
    <lineage>
        <taxon>Bacteria</taxon>
        <taxon>Bacillati</taxon>
        <taxon>Bacillota</taxon>
        <taxon>Bacilli</taxon>
        <taxon>Bacillales</taxon>
        <taxon>Paenibacillaceae</taxon>
        <taxon>Brevibacillus</taxon>
    </lineage>
</organism>
<feature type="domain" description="Solute-binding protein family 5" evidence="2">
    <location>
        <begin position="175"/>
        <end position="481"/>
    </location>
</feature>
<dbReference type="Pfam" id="PF00496">
    <property type="entry name" value="SBP_bac_5"/>
    <property type="match status" value="1"/>
</dbReference>
<dbReference type="EMBL" id="RHHQ01000028">
    <property type="protein sequence ID" value="RNB79515.1"/>
    <property type="molecule type" value="Genomic_DNA"/>
</dbReference>
<evidence type="ECO:0000259" key="3">
    <source>
        <dbReference type="Pfam" id="PF12793"/>
    </source>
</evidence>
<dbReference type="Pfam" id="PF12793">
    <property type="entry name" value="SgrR_N"/>
    <property type="match status" value="1"/>
</dbReference>
<evidence type="ECO:0000256" key="1">
    <source>
        <dbReference type="ARBA" id="ARBA00023125"/>
    </source>
</evidence>
<dbReference type="GO" id="GO:1904680">
    <property type="term" value="F:peptide transmembrane transporter activity"/>
    <property type="evidence" value="ECO:0007669"/>
    <property type="project" value="TreeGrafter"/>
</dbReference>
<dbReference type="PANTHER" id="PTHR30290">
    <property type="entry name" value="PERIPLASMIC BINDING COMPONENT OF ABC TRANSPORTER"/>
    <property type="match status" value="1"/>
</dbReference>
<proteinExistence type="predicted"/>